<protein>
    <recommendedName>
        <fullName evidence="3">MafI family immunity protein</fullName>
    </recommendedName>
</protein>
<evidence type="ECO:0008006" key="3">
    <source>
        <dbReference type="Google" id="ProtNLM"/>
    </source>
</evidence>
<dbReference type="Proteomes" id="UP001463408">
    <property type="component" value="Unassembled WGS sequence"/>
</dbReference>
<comment type="caution">
    <text evidence="1">The sequence shown here is derived from an EMBL/GenBank/DDBJ whole genome shotgun (WGS) entry which is preliminary data.</text>
</comment>
<keyword evidence="2" id="KW-1185">Reference proteome</keyword>
<accession>A0ABV1PFJ4</accession>
<dbReference type="RefSeq" id="WP_273856522.1">
    <property type="nucleotide sequence ID" value="NZ_JAQRNC010000008.1"/>
</dbReference>
<gene>
    <name evidence="1" type="ORF">ABRQ07_20365</name>
</gene>
<reference evidence="1 2" key="1">
    <citation type="submission" date="2024-06" db="EMBL/GenBank/DDBJ databases">
        <title>Pangenomics to understand the prophage dynamics in the radiating lineages of P. brasiliense.</title>
        <authorList>
            <person name="Pardeshi L.A."/>
            <person name="Van Duivenbode I."/>
            <person name="Jonkheer E.M."/>
            <person name="Pel M.J.C."/>
            <person name="Kupczok A."/>
            <person name="De Ridder D."/>
            <person name="Smit S."/>
            <person name="Van Der Lee T.J."/>
        </authorList>
    </citation>
    <scope>NUCLEOTIDE SEQUENCE [LARGE SCALE GENOMIC DNA]</scope>
    <source>
        <strain evidence="1 2">PD 8607</strain>
    </source>
</reference>
<proteinExistence type="predicted"/>
<evidence type="ECO:0000313" key="1">
    <source>
        <dbReference type="EMBL" id="MEQ9939928.1"/>
    </source>
</evidence>
<organism evidence="1 2">
    <name type="scientific">Pectobacterium polonicum</name>
    <dbReference type="NCBI Taxonomy" id="2485124"/>
    <lineage>
        <taxon>Bacteria</taxon>
        <taxon>Pseudomonadati</taxon>
        <taxon>Pseudomonadota</taxon>
        <taxon>Gammaproteobacteria</taxon>
        <taxon>Enterobacterales</taxon>
        <taxon>Pectobacteriaceae</taxon>
        <taxon>Pectobacterium</taxon>
    </lineage>
</organism>
<evidence type="ECO:0000313" key="2">
    <source>
        <dbReference type="Proteomes" id="UP001463408"/>
    </source>
</evidence>
<sequence length="81" mass="9167">MKNDIYSLSRELAESIKGKGEKSDFLSEEIISAINYGNSSGEILMKLRFLLNGIVSNQNEYEADVVVYAEKILNKISFFIK</sequence>
<dbReference type="EMBL" id="JBEHEF010000031">
    <property type="protein sequence ID" value="MEQ9939928.1"/>
    <property type="molecule type" value="Genomic_DNA"/>
</dbReference>
<name>A0ABV1PFJ4_9GAMM</name>